<keyword evidence="14" id="KW-1185">Reference proteome</keyword>
<feature type="domain" description="C2H2-type" evidence="12">
    <location>
        <begin position="189"/>
        <end position="216"/>
    </location>
</feature>
<reference evidence="13 14" key="1">
    <citation type="submission" date="2021-06" db="EMBL/GenBank/DDBJ databases">
        <title>Caerostris darwini draft genome.</title>
        <authorList>
            <person name="Kono N."/>
            <person name="Arakawa K."/>
        </authorList>
    </citation>
    <scope>NUCLEOTIDE SEQUENCE [LARGE SCALE GENOMIC DNA]</scope>
</reference>
<feature type="domain" description="C2H2-type" evidence="12">
    <location>
        <begin position="245"/>
        <end position="272"/>
    </location>
</feature>
<dbReference type="SUPFAM" id="SSF57667">
    <property type="entry name" value="beta-beta-alpha zinc fingers"/>
    <property type="match status" value="3"/>
</dbReference>
<dbReference type="AlphaFoldDB" id="A0AAV4MLP8"/>
<dbReference type="InterPro" id="IPR050331">
    <property type="entry name" value="Zinc_finger"/>
</dbReference>
<dbReference type="Gene3D" id="3.30.160.60">
    <property type="entry name" value="Classic Zinc Finger"/>
    <property type="match status" value="4"/>
</dbReference>
<dbReference type="GO" id="GO:0005634">
    <property type="term" value="C:nucleus"/>
    <property type="evidence" value="ECO:0007669"/>
    <property type="project" value="UniProtKB-SubCell"/>
</dbReference>
<dbReference type="InterPro" id="IPR013087">
    <property type="entry name" value="Znf_C2H2_type"/>
</dbReference>
<evidence type="ECO:0000256" key="8">
    <source>
        <dbReference type="ARBA" id="ARBA00023163"/>
    </source>
</evidence>
<dbReference type="SMART" id="SM00355">
    <property type="entry name" value="ZnF_C2H2"/>
    <property type="match status" value="5"/>
</dbReference>
<keyword evidence="5 10" id="KW-0863">Zinc-finger</keyword>
<keyword evidence="3" id="KW-0479">Metal-binding</keyword>
<evidence type="ECO:0000256" key="3">
    <source>
        <dbReference type="ARBA" id="ARBA00022723"/>
    </source>
</evidence>
<comment type="similarity">
    <text evidence="2">Belongs to the krueppel C2H2-type zinc-finger protein family.</text>
</comment>
<dbReference type="PROSITE" id="PS50157">
    <property type="entry name" value="ZINC_FINGER_C2H2_2"/>
    <property type="match status" value="4"/>
</dbReference>
<evidence type="ECO:0000256" key="9">
    <source>
        <dbReference type="ARBA" id="ARBA00023242"/>
    </source>
</evidence>
<evidence type="ECO:0000256" key="1">
    <source>
        <dbReference type="ARBA" id="ARBA00004123"/>
    </source>
</evidence>
<evidence type="ECO:0000256" key="6">
    <source>
        <dbReference type="ARBA" id="ARBA00022833"/>
    </source>
</evidence>
<protein>
    <recommendedName>
        <fullName evidence="12">C2H2-type domain-containing protein</fullName>
    </recommendedName>
</protein>
<organism evidence="13 14">
    <name type="scientific">Caerostris darwini</name>
    <dbReference type="NCBI Taxonomy" id="1538125"/>
    <lineage>
        <taxon>Eukaryota</taxon>
        <taxon>Metazoa</taxon>
        <taxon>Ecdysozoa</taxon>
        <taxon>Arthropoda</taxon>
        <taxon>Chelicerata</taxon>
        <taxon>Arachnida</taxon>
        <taxon>Araneae</taxon>
        <taxon>Araneomorphae</taxon>
        <taxon>Entelegynae</taxon>
        <taxon>Araneoidea</taxon>
        <taxon>Araneidae</taxon>
        <taxon>Caerostris</taxon>
    </lineage>
</organism>
<evidence type="ECO:0000256" key="2">
    <source>
        <dbReference type="ARBA" id="ARBA00006991"/>
    </source>
</evidence>
<name>A0AAV4MLP8_9ARAC</name>
<keyword evidence="7" id="KW-0805">Transcription regulation</keyword>
<evidence type="ECO:0000256" key="7">
    <source>
        <dbReference type="ARBA" id="ARBA00023015"/>
    </source>
</evidence>
<evidence type="ECO:0000256" key="10">
    <source>
        <dbReference type="PROSITE-ProRule" id="PRU00042"/>
    </source>
</evidence>
<dbReference type="FunFam" id="3.30.160.60:FF:000761">
    <property type="entry name" value="Zinc finger protein 449"/>
    <property type="match status" value="1"/>
</dbReference>
<feature type="compositionally biased region" description="Polar residues" evidence="11">
    <location>
        <begin position="36"/>
        <end position="50"/>
    </location>
</feature>
<dbReference type="Pfam" id="PF00096">
    <property type="entry name" value="zf-C2H2"/>
    <property type="match status" value="2"/>
</dbReference>
<evidence type="ECO:0000256" key="5">
    <source>
        <dbReference type="ARBA" id="ARBA00022771"/>
    </source>
</evidence>
<dbReference type="Pfam" id="PF12874">
    <property type="entry name" value="zf-met"/>
    <property type="match status" value="1"/>
</dbReference>
<feature type="compositionally biased region" description="Basic and acidic residues" evidence="11">
    <location>
        <begin position="1"/>
        <end position="17"/>
    </location>
</feature>
<feature type="domain" description="C2H2-type" evidence="12">
    <location>
        <begin position="217"/>
        <end position="244"/>
    </location>
</feature>
<keyword evidence="8" id="KW-0804">Transcription</keyword>
<dbReference type="GO" id="GO:0008270">
    <property type="term" value="F:zinc ion binding"/>
    <property type="evidence" value="ECO:0007669"/>
    <property type="project" value="UniProtKB-KW"/>
</dbReference>
<keyword evidence="4" id="KW-0677">Repeat</keyword>
<dbReference type="Proteomes" id="UP001054837">
    <property type="component" value="Unassembled WGS sequence"/>
</dbReference>
<keyword evidence="9" id="KW-0539">Nucleus</keyword>
<comment type="caution">
    <text evidence="13">The sequence shown here is derived from an EMBL/GenBank/DDBJ whole genome shotgun (WGS) entry which is preliminary data.</text>
</comment>
<feature type="region of interest" description="Disordered" evidence="11">
    <location>
        <begin position="1"/>
        <end position="53"/>
    </location>
</feature>
<dbReference type="PANTHER" id="PTHR16515:SF66">
    <property type="entry name" value="C2H2-TYPE DOMAIN-CONTAINING PROTEIN"/>
    <property type="match status" value="1"/>
</dbReference>
<evidence type="ECO:0000259" key="12">
    <source>
        <dbReference type="PROSITE" id="PS50157"/>
    </source>
</evidence>
<keyword evidence="6" id="KW-0862">Zinc</keyword>
<proteinExistence type="inferred from homology"/>
<dbReference type="PROSITE" id="PS00028">
    <property type="entry name" value="ZINC_FINGER_C2H2_1"/>
    <property type="match status" value="3"/>
</dbReference>
<gene>
    <name evidence="13" type="ORF">CDAR_526011</name>
</gene>
<dbReference type="PANTHER" id="PTHR16515">
    <property type="entry name" value="PR DOMAIN ZINC FINGER PROTEIN"/>
    <property type="match status" value="1"/>
</dbReference>
<evidence type="ECO:0000313" key="13">
    <source>
        <dbReference type="EMBL" id="GIX71714.1"/>
    </source>
</evidence>
<accession>A0AAV4MLP8</accession>
<dbReference type="GO" id="GO:0006355">
    <property type="term" value="P:regulation of DNA-templated transcription"/>
    <property type="evidence" value="ECO:0007669"/>
    <property type="project" value="UniProtKB-ARBA"/>
</dbReference>
<dbReference type="Pfam" id="PF13912">
    <property type="entry name" value="zf-C2H2_6"/>
    <property type="match status" value="1"/>
</dbReference>
<comment type="subcellular location">
    <subcellularLocation>
        <location evidence="1">Nucleus</location>
    </subcellularLocation>
</comment>
<feature type="domain" description="C2H2-type" evidence="12">
    <location>
        <begin position="272"/>
        <end position="300"/>
    </location>
</feature>
<dbReference type="EMBL" id="BPLQ01000477">
    <property type="protein sequence ID" value="GIX71714.1"/>
    <property type="molecule type" value="Genomic_DNA"/>
</dbReference>
<evidence type="ECO:0000256" key="11">
    <source>
        <dbReference type="SAM" id="MobiDB-lite"/>
    </source>
</evidence>
<dbReference type="FunFam" id="3.30.160.60:FF:000557">
    <property type="entry name" value="zinc finger and SCAN domain-containing protein 29"/>
    <property type="match status" value="1"/>
</dbReference>
<sequence>MSEDERKADSFGETFKDDAEDPEIFENLRKTKVGRNMQNRPSTGNATTSEPPADLFHRISGPPNPMSFDMGAEGGQNAVRSSENVHQSADYFFSQRTSNKRNPSNNNDSSTGCSVWNKKMRYFEINPDEDSCQPLDLSIRGASYKTDGIIGAEIGCCQKTQSNTSASSKEYSNSALSSSENSREQGKKHVCDVCKKEFSYLYKLERHMRVHTGEKPFVCNTCKTTFSDTSNLQKHMRTHSGEEPYSCEICQQTFSQSSNLNRHMDIHSETKIHCYYCDFETPHKSSLKRHLKRYHSEHKEKCPVCDVYFYSKESLQSHTCKKL</sequence>
<dbReference type="InterPro" id="IPR036236">
    <property type="entry name" value="Znf_C2H2_sf"/>
</dbReference>
<evidence type="ECO:0000313" key="14">
    <source>
        <dbReference type="Proteomes" id="UP001054837"/>
    </source>
</evidence>
<dbReference type="FunFam" id="3.30.160.60:FF:002343">
    <property type="entry name" value="Zinc finger protein 33A"/>
    <property type="match status" value="1"/>
</dbReference>
<evidence type="ECO:0000256" key="4">
    <source>
        <dbReference type="ARBA" id="ARBA00022737"/>
    </source>
</evidence>